<dbReference type="EMBL" id="JADNYM010000024">
    <property type="protein sequence ID" value="MBG0741028.1"/>
    <property type="molecule type" value="Genomic_DNA"/>
</dbReference>
<keyword evidence="2" id="KW-0285">Flavoprotein</keyword>
<dbReference type="GO" id="GO:0004458">
    <property type="term" value="F:D-lactate dehydrogenase (cytochrome) activity"/>
    <property type="evidence" value="ECO:0007669"/>
    <property type="project" value="TreeGrafter"/>
</dbReference>
<dbReference type="PANTHER" id="PTHR11748:SF119">
    <property type="entry name" value="D-2-HYDROXYGLUTARATE DEHYDROGENASE"/>
    <property type="match status" value="1"/>
</dbReference>
<protein>
    <recommendedName>
        <fullName evidence="5">FAD-binding oxidoreductase/transferase type 4 C-terminal domain-containing protein</fullName>
    </recommendedName>
</protein>
<dbReference type="Pfam" id="PF02913">
    <property type="entry name" value="FAD-oxidase_C"/>
    <property type="match status" value="1"/>
</dbReference>
<evidence type="ECO:0000313" key="7">
    <source>
        <dbReference type="Proteomes" id="UP000655366"/>
    </source>
</evidence>
<evidence type="ECO:0000256" key="1">
    <source>
        <dbReference type="ARBA" id="ARBA00001974"/>
    </source>
</evidence>
<evidence type="ECO:0000259" key="5">
    <source>
        <dbReference type="Pfam" id="PF02913"/>
    </source>
</evidence>
<evidence type="ECO:0000256" key="4">
    <source>
        <dbReference type="ARBA" id="ARBA00023002"/>
    </source>
</evidence>
<dbReference type="InterPro" id="IPR016164">
    <property type="entry name" value="FAD-linked_Oxase-like_C"/>
</dbReference>
<evidence type="ECO:0000313" key="6">
    <source>
        <dbReference type="EMBL" id="MBG0741028.1"/>
    </source>
</evidence>
<dbReference type="GO" id="GO:1903457">
    <property type="term" value="P:lactate catabolic process"/>
    <property type="evidence" value="ECO:0007669"/>
    <property type="project" value="TreeGrafter"/>
</dbReference>
<name>A0A931G6G8_9MICC</name>
<organism evidence="6 7">
    <name type="scientific">Arthrobacter terrae</name>
    <dbReference type="NCBI Taxonomy" id="2935737"/>
    <lineage>
        <taxon>Bacteria</taxon>
        <taxon>Bacillati</taxon>
        <taxon>Actinomycetota</taxon>
        <taxon>Actinomycetes</taxon>
        <taxon>Micrococcales</taxon>
        <taxon>Micrococcaceae</taxon>
        <taxon>Arthrobacter</taxon>
    </lineage>
</organism>
<keyword evidence="3" id="KW-0274">FAD</keyword>
<keyword evidence="4" id="KW-0560">Oxidoreductase</keyword>
<dbReference type="PANTHER" id="PTHR11748">
    <property type="entry name" value="D-LACTATE DEHYDROGENASE"/>
    <property type="match status" value="1"/>
</dbReference>
<evidence type="ECO:0000256" key="2">
    <source>
        <dbReference type="ARBA" id="ARBA00022630"/>
    </source>
</evidence>
<comment type="cofactor">
    <cofactor evidence="1">
        <name>FAD</name>
        <dbReference type="ChEBI" id="CHEBI:57692"/>
    </cofactor>
</comment>
<gene>
    <name evidence="6" type="ORF">IV500_16775</name>
</gene>
<dbReference type="GO" id="GO:0050660">
    <property type="term" value="F:flavin adenine dinucleotide binding"/>
    <property type="evidence" value="ECO:0007669"/>
    <property type="project" value="InterPro"/>
</dbReference>
<comment type="caution">
    <text evidence="6">The sequence shown here is derived from an EMBL/GenBank/DDBJ whole genome shotgun (WGS) entry which is preliminary data.</text>
</comment>
<dbReference type="InterPro" id="IPR004113">
    <property type="entry name" value="FAD-bd_oxidored_4_C"/>
</dbReference>
<dbReference type="AlphaFoldDB" id="A0A931G6G8"/>
<feature type="domain" description="FAD-binding oxidoreductase/transferase type 4 C-terminal" evidence="5">
    <location>
        <begin position="5"/>
        <end position="160"/>
    </location>
</feature>
<dbReference type="SUPFAM" id="SSF55103">
    <property type="entry name" value="FAD-linked oxidases, C-terminal domain"/>
    <property type="match status" value="1"/>
</dbReference>
<reference evidence="6 7" key="1">
    <citation type="submission" date="2020-11" db="EMBL/GenBank/DDBJ databases">
        <title>Arthrobacter antarcticus sp. nov., isolated from Antarctic Soil.</title>
        <authorList>
            <person name="Li J."/>
        </authorList>
    </citation>
    <scope>NUCLEOTIDE SEQUENCE [LARGE SCALE GENOMIC DNA]</scope>
    <source>
        <strain evidence="6 7">Z1-20</strain>
    </source>
</reference>
<evidence type="ECO:0000256" key="3">
    <source>
        <dbReference type="ARBA" id="ARBA00022827"/>
    </source>
</evidence>
<keyword evidence="7" id="KW-1185">Reference proteome</keyword>
<dbReference type="Proteomes" id="UP000655366">
    <property type="component" value="Unassembled WGS sequence"/>
</dbReference>
<sequence>MLPHHPLALEGLDAQLVNVVRSAKGQGAVPTMPQGGGWLMVEVGGATSEEAMAAAEKVVLVAGPVDAMVLPAGPEAKRLWQIRADGAGLAGRPASGGQAWPGWEDSAVPPENLGAYLPDLEALMQGEGLSGLAYGHFGNGCVHVRIDFPLEENAAVMRRFLEFLTSIGWEAPSSDERLLAQPHCHQYAVIGYDKDLALLDAMGCDVEVSSGCCGLAGNFGMEKGHYEVSVTIAEQGILAKARTDPDRAILADGFSCRTQVSDLAGRGSRHLVEVIADALDRDPAHEDA</sequence>
<dbReference type="GO" id="GO:0008720">
    <property type="term" value="F:D-lactate dehydrogenase (NAD+) activity"/>
    <property type="evidence" value="ECO:0007669"/>
    <property type="project" value="TreeGrafter"/>
</dbReference>
<accession>A0A931G6G8</accession>
<proteinExistence type="predicted"/>